<evidence type="ECO:0000259" key="1">
    <source>
        <dbReference type="Pfam" id="PF00650"/>
    </source>
</evidence>
<dbReference type="EMBL" id="CAKOGP040000668">
    <property type="protein sequence ID" value="CAJ1937768.1"/>
    <property type="molecule type" value="Genomic_DNA"/>
</dbReference>
<evidence type="ECO:0008006" key="5">
    <source>
        <dbReference type="Google" id="ProtNLM"/>
    </source>
</evidence>
<dbReference type="InterPro" id="IPR049227">
    <property type="entry name" value="DUF6824"/>
</dbReference>
<dbReference type="Gene3D" id="3.40.525.10">
    <property type="entry name" value="CRAL-TRIO lipid binding domain"/>
    <property type="match status" value="1"/>
</dbReference>
<dbReference type="InterPro" id="IPR036865">
    <property type="entry name" value="CRAL-TRIO_dom_sf"/>
</dbReference>
<feature type="domain" description="DUF6824" evidence="2">
    <location>
        <begin position="391"/>
        <end position="472"/>
    </location>
</feature>
<name>A0AAD2FKJ8_9STRA</name>
<comment type="caution">
    <text evidence="3">The sequence shown here is derived from an EMBL/GenBank/DDBJ whole genome shotgun (WGS) entry which is preliminary data.</text>
</comment>
<dbReference type="Pfam" id="PF20710">
    <property type="entry name" value="DUF6824"/>
    <property type="match status" value="1"/>
</dbReference>
<feature type="domain" description="CRAL-TRIO" evidence="1">
    <location>
        <begin position="187"/>
        <end position="278"/>
    </location>
</feature>
<dbReference type="Gene3D" id="1.10.8.20">
    <property type="entry name" value="N-terminal domain of phosphatidylinositol transfer protein sec14p"/>
    <property type="match status" value="1"/>
</dbReference>
<dbReference type="InterPro" id="IPR036273">
    <property type="entry name" value="CRAL/TRIO_N_dom_sf"/>
</dbReference>
<sequence>MASFIQHDSFSQNGTPWPSCFDCSDRNSESSGNAAYANVPFEQKPLQIVDEMKQTEAYLAAEISKLTVQERAKAMDDVHCVGEELKETPQMIERSLMEFDQLVPKLKTPMYDVAVNRNRAFVEDPSFRLRFLRCNMHDVDRSVRQMMEFLKVKATYFGEDKVAREITLDDLNDEDEAFLLAGMYHVQAERDQNGRAIAYFAADMMGKCKLETLIHILFFMCNNILIPIPEVQKKGLVVVLYDMTKAGEKLAMPGFNFIRNWGNATAAFPIRYAAMHMCLKTHNGNLSLYNKILESSIQFLPEHGRVRIRLHYGTDIEIQYHLRSHGIPTRTCPVDLSGNLRMDILNAWIEKYQAETEDEKQHRSLQPQALASEVASNPLIALDRRRPSPQDVMLGRGWKVQNHEGNIHFRQFVEGYRQAYDITPRHQRREFAANIARLLHERGVLFWKKAEDGEWVEGSFEEAEKKVGDLFRSIRRKLQ</sequence>
<reference evidence="3" key="1">
    <citation type="submission" date="2023-08" db="EMBL/GenBank/DDBJ databases">
        <authorList>
            <person name="Audoor S."/>
            <person name="Bilcke G."/>
        </authorList>
    </citation>
    <scope>NUCLEOTIDE SEQUENCE</scope>
</reference>
<keyword evidence="4" id="KW-1185">Reference proteome</keyword>
<protein>
    <recommendedName>
        <fullName evidence="5">CRAL-TRIO domain-containing protein</fullName>
    </recommendedName>
</protein>
<dbReference type="Proteomes" id="UP001295423">
    <property type="component" value="Unassembled WGS sequence"/>
</dbReference>
<dbReference type="AlphaFoldDB" id="A0AAD2FKJ8"/>
<proteinExistence type="predicted"/>
<organism evidence="3 4">
    <name type="scientific">Cylindrotheca closterium</name>
    <dbReference type="NCBI Taxonomy" id="2856"/>
    <lineage>
        <taxon>Eukaryota</taxon>
        <taxon>Sar</taxon>
        <taxon>Stramenopiles</taxon>
        <taxon>Ochrophyta</taxon>
        <taxon>Bacillariophyta</taxon>
        <taxon>Bacillariophyceae</taxon>
        <taxon>Bacillariophycidae</taxon>
        <taxon>Bacillariales</taxon>
        <taxon>Bacillariaceae</taxon>
        <taxon>Cylindrotheca</taxon>
    </lineage>
</organism>
<gene>
    <name evidence="3" type="ORF">CYCCA115_LOCUS5808</name>
</gene>
<evidence type="ECO:0000313" key="4">
    <source>
        <dbReference type="Proteomes" id="UP001295423"/>
    </source>
</evidence>
<evidence type="ECO:0000313" key="3">
    <source>
        <dbReference type="EMBL" id="CAJ1937768.1"/>
    </source>
</evidence>
<accession>A0AAD2FKJ8</accession>
<dbReference type="Pfam" id="PF00650">
    <property type="entry name" value="CRAL_TRIO"/>
    <property type="match status" value="1"/>
</dbReference>
<dbReference type="InterPro" id="IPR001251">
    <property type="entry name" value="CRAL-TRIO_dom"/>
</dbReference>
<dbReference type="SUPFAM" id="SSF46938">
    <property type="entry name" value="CRAL/TRIO N-terminal domain"/>
    <property type="match status" value="1"/>
</dbReference>
<evidence type="ECO:0000259" key="2">
    <source>
        <dbReference type="Pfam" id="PF20710"/>
    </source>
</evidence>